<dbReference type="Proteomes" id="UP000013827">
    <property type="component" value="Unassembled WGS sequence"/>
</dbReference>
<reference evidence="2" key="1">
    <citation type="journal article" date="2013" name="Nature">
        <title>Pan genome of the phytoplankton Emiliania underpins its global distribution.</title>
        <authorList>
            <person name="Read B.A."/>
            <person name="Kegel J."/>
            <person name="Klute M.J."/>
            <person name="Kuo A."/>
            <person name="Lefebvre S.C."/>
            <person name="Maumus F."/>
            <person name="Mayer C."/>
            <person name="Miller J."/>
            <person name="Monier A."/>
            <person name="Salamov A."/>
            <person name="Young J."/>
            <person name="Aguilar M."/>
            <person name="Claverie J.M."/>
            <person name="Frickenhaus S."/>
            <person name="Gonzalez K."/>
            <person name="Herman E.K."/>
            <person name="Lin Y.C."/>
            <person name="Napier J."/>
            <person name="Ogata H."/>
            <person name="Sarno A.F."/>
            <person name="Shmutz J."/>
            <person name="Schroeder D."/>
            <person name="de Vargas C."/>
            <person name="Verret F."/>
            <person name="von Dassow P."/>
            <person name="Valentin K."/>
            <person name="Van de Peer Y."/>
            <person name="Wheeler G."/>
            <person name="Dacks J.B."/>
            <person name="Delwiche C.F."/>
            <person name="Dyhrman S.T."/>
            <person name="Glockner G."/>
            <person name="John U."/>
            <person name="Richards T."/>
            <person name="Worden A.Z."/>
            <person name="Zhang X."/>
            <person name="Grigoriev I.V."/>
            <person name="Allen A.E."/>
            <person name="Bidle K."/>
            <person name="Borodovsky M."/>
            <person name="Bowler C."/>
            <person name="Brownlee C."/>
            <person name="Cock J.M."/>
            <person name="Elias M."/>
            <person name="Gladyshev V.N."/>
            <person name="Groth M."/>
            <person name="Guda C."/>
            <person name="Hadaegh A."/>
            <person name="Iglesias-Rodriguez M.D."/>
            <person name="Jenkins J."/>
            <person name="Jones B.M."/>
            <person name="Lawson T."/>
            <person name="Leese F."/>
            <person name="Lindquist E."/>
            <person name="Lobanov A."/>
            <person name="Lomsadze A."/>
            <person name="Malik S.B."/>
            <person name="Marsh M.E."/>
            <person name="Mackinder L."/>
            <person name="Mock T."/>
            <person name="Mueller-Roeber B."/>
            <person name="Pagarete A."/>
            <person name="Parker M."/>
            <person name="Probert I."/>
            <person name="Quesneville H."/>
            <person name="Raines C."/>
            <person name="Rensing S.A."/>
            <person name="Riano-Pachon D.M."/>
            <person name="Richier S."/>
            <person name="Rokitta S."/>
            <person name="Shiraiwa Y."/>
            <person name="Soanes D.M."/>
            <person name="van der Giezen M."/>
            <person name="Wahlund T.M."/>
            <person name="Williams B."/>
            <person name="Wilson W."/>
            <person name="Wolfe G."/>
            <person name="Wurch L.L."/>
        </authorList>
    </citation>
    <scope>NUCLEOTIDE SEQUENCE</scope>
</reference>
<keyword evidence="2" id="KW-1185">Reference proteome</keyword>
<evidence type="ECO:0000313" key="1">
    <source>
        <dbReference type="EnsemblProtists" id="EOD07395"/>
    </source>
</evidence>
<dbReference type="AlphaFoldDB" id="A0A0D3I810"/>
<dbReference type="RefSeq" id="XP_005759824.1">
    <property type="nucleotide sequence ID" value="XM_005759767.1"/>
</dbReference>
<accession>A0A0D3I810</accession>
<proteinExistence type="predicted"/>
<dbReference type="GeneID" id="17253544"/>
<evidence type="ECO:0000313" key="2">
    <source>
        <dbReference type="Proteomes" id="UP000013827"/>
    </source>
</evidence>
<dbReference type="KEGG" id="ehx:EMIHUDRAFT_446434"/>
<reference evidence="1" key="2">
    <citation type="submission" date="2024-10" db="UniProtKB">
        <authorList>
            <consortium name="EnsemblProtists"/>
        </authorList>
    </citation>
    <scope>IDENTIFICATION</scope>
</reference>
<dbReference type="HOGENOM" id="CLU_1291086_0_0_1"/>
<organism evidence="1 2">
    <name type="scientific">Emiliania huxleyi (strain CCMP1516)</name>
    <dbReference type="NCBI Taxonomy" id="280463"/>
    <lineage>
        <taxon>Eukaryota</taxon>
        <taxon>Haptista</taxon>
        <taxon>Haptophyta</taxon>
        <taxon>Prymnesiophyceae</taxon>
        <taxon>Isochrysidales</taxon>
        <taxon>Noelaerhabdaceae</taxon>
        <taxon>Emiliania</taxon>
    </lineage>
</organism>
<dbReference type="PaxDb" id="2903-EOD07395"/>
<dbReference type="EnsemblProtists" id="EOD07395">
    <property type="protein sequence ID" value="EOD07395"/>
    <property type="gene ID" value="EMIHUDRAFT_446434"/>
</dbReference>
<protein>
    <submittedName>
        <fullName evidence="1">Uncharacterized protein</fullName>
    </submittedName>
</protein>
<sequence length="214" mass="22136">MSAILGQSAGGMEIRSPAGQILHLSDVVLQRIDMSALKYGLCWESRFAPPQSLMAVPSDVEASVTFSYTLGQNALIGELPLGSGSGSLIVKGFLGLNIDLAATRLTTCEGHFGFVSYEAGLEAVLGVGAGGASADVSKILDVLMPTISKSVPSIICTGQGTGVMASTSVALDRIGEAEAGHKGFRGLVAEVNALLHEEEQHNFLEGFRVSASGR</sequence>
<name>A0A0D3I810_EMIH1</name>